<dbReference type="STRING" id="83449.BON30_17055"/>
<dbReference type="InterPro" id="IPR011959">
    <property type="entry name" value="CHP02270"/>
</dbReference>
<protein>
    <recommendedName>
        <fullName evidence="3">TIGR02270 family protein</fullName>
    </recommendedName>
</protein>
<comment type="caution">
    <text evidence="1">The sequence shown here is derived from an EMBL/GenBank/DDBJ whole genome shotgun (WGS) entry which is preliminary data.</text>
</comment>
<gene>
    <name evidence="1" type="ORF">BON30_17055</name>
</gene>
<dbReference type="Pfam" id="PF13646">
    <property type="entry name" value="HEAT_2"/>
    <property type="match status" value="1"/>
</dbReference>
<dbReference type="EMBL" id="MPIN01000004">
    <property type="protein sequence ID" value="OJH39237.1"/>
    <property type="molecule type" value="Genomic_DNA"/>
</dbReference>
<dbReference type="SUPFAM" id="SSF48371">
    <property type="entry name" value="ARM repeat"/>
    <property type="match status" value="1"/>
</dbReference>
<dbReference type="NCBIfam" id="TIGR02270">
    <property type="entry name" value="TIGR02270 family protein"/>
    <property type="match status" value="1"/>
</dbReference>
<name>A0A1L9BAE2_9BACT</name>
<dbReference type="OrthoDB" id="5494927at2"/>
<proteinExistence type="predicted"/>
<dbReference type="Proteomes" id="UP000182229">
    <property type="component" value="Unassembled WGS sequence"/>
</dbReference>
<reference evidence="1 2" key="2">
    <citation type="submission" date="2016-12" db="EMBL/GenBank/DDBJ databases">
        <title>Draft Genome Sequence of Cystobacter ferrugineus Strain Cbfe23.</title>
        <authorList>
            <person name="Akbar S."/>
            <person name="Dowd S.E."/>
            <person name="Stevens D.C."/>
        </authorList>
    </citation>
    <scope>NUCLEOTIDE SEQUENCE [LARGE SCALE GENOMIC DNA]</scope>
    <source>
        <strain evidence="1 2">Cbfe23</strain>
    </source>
</reference>
<evidence type="ECO:0008006" key="3">
    <source>
        <dbReference type="Google" id="ProtNLM"/>
    </source>
</evidence>
<dbReference type="RefSeq" id="WP_071899408.1">
    <property type="nucleotide sequence ID" value="NZ_MPIN01000004.1"/>
</dbReference>
<dbReference type="InterPro" id="IPR011989">
    <property type="entry name" value="ARM-like"/>
</dbReference>
<evidence type="ECO:0000313" key="1">
    <source>
        <dbReference type="EMBL" id="OJH39237.1"/>
    </source>
</evidence>
<accession>A0A1L9BAE2</accession>
<sequence>MWSRPDPSPRWDLLEDAFDEARYQWMQRESFLNSAELSPGQVAELHEERLRASVDMLVYSHQQVSERLLSPNLQEDDRERMAVATLALLGRGGPEEVATVVKKLRASTPEVRGWIVEALALSENRSLTSHLVALLGAKEEPAIQASVLEALTLLGQSPGGTLLTEALGHPESEMRLAALRAARRWPWEAEAGRVKQELGAGAPSLRAAALEAGLVQGQRAVWRACQTAAEAPDAVGRTARLLLALGGEQEDVARLVEFLDVPLLRRDTMWALGFSGREVAANACLEWMDDPLLGGLAAEAFCAITGLKLEGGFARERPADDAIPPLEEDLRTPLLPGLDDTLPLARASAVEKWWGEARKNFEKGTRTLGGKPFTVTGLLEALERVPMRRRPPLALELAIRTGGLHPVETRTWVHAQRRQLVDARGWKGGSTLRPFANWMSH</sequence>
<keyword evidence="2" id="KW-1185">Reference proteome</keyword>
<dbReference type="Gene3D" id="1.25.10.10">
    <property type="entry name" value="Leucine-rich Repeat Variant"/>
    <property type="match status" value="1"/>
</dbReference>
<evidence type="ECO:0000313" key="2">
    <source>
        <dbReference type="Proteomes" id="UP000182229"/>
    </source>
</evidence>
<reference evidence="2" key="1">
    <citation type="submission" date="2016-11" db="EMBL/GenBank/DDBJ databases">
        <authorList>
            <person name="Shukria A."/>
            <person name="Stevens D.C."/>
        </authorList>
    </citation>
    <scope>NUCLEOTIDE SEQUENCE [LARGE SCALE GENOMIC DNA]</scope>
    <source>
        <strain evidence="2">Cbfe23</strain>
    </source>
</reference>
<organism evidence="1 2">
    <name type="scientific">Cystobacter ferrugineus</name>
    <dbReference type="NCBI Taxonomy" id="83449"/>
    <lineage>
        <taxon>Bacteria</taxon>
        <taxon>Pseudomonadati</taxon>
        <taxon>Myxococcota</taxon>
        <taxon>Myxococcia</taxon>
        <taxon>Myxococcales</taxon>
        <taxon>Cystobacterineae</taxon>
        <taxon>Archangiaceae</taxon>
        <taxon>Cystobacter</taxon>
    </lineage>
</organism>
<dbReference type="InterPro" id="IPR016024">
    <property type="entry name" value="ARM-type_fold"/>
</dbReference>
<dbReference type="AlphaFoldDB" id="A0A1L9BAE2"/>